<evidence type="ECO:0000313" key="3">
    <source>
        <dbReference type="Proteomes" id="UP000217465"/>
    </source>
</evidence>
<dbReference type="GO" id="GO:0015031">
    <property type="term" value="P:protein transport"/>
    <property type="evidence" value="ECO:0007669"/>
    <property type="project" value="InterPro"/>
</dbReference>
<gene>
    <name evidence="2" type="primary">asp3</name>
    <name evidence="2" type="ORF">A9Y57_00106</name>
    <name evidence="1" type="ORF">P7G31_08835</name>
</gene>
<protein>
    <submittedName>
        <fullName evidence="2">Accessory Sec system protein Asp3</fullName>
    </submittedName>
</protein>
<comment type="caution">
    <text evidence="2">The sequence shown here is derived from an EMBL/GenBank/DDBJ whole genome shotgun (WGS) entry which is preliminary data.</text>
</comment>
<dbReference type="InterPro" id="IPR022259">
    <property type="entry name" value="Acessory_Sec_prot_Asp3"/>
</dbReference>
<dbReference type="Pfam" id="PF15432">
    <property type="entry name" value="Sec-ASP3"/>
    <property type="match status" value="1"/>
</dbReference>
<dbReference type="Proteomes" id="UP001180515">
    <property type="component" value="Unassembled WGS sequence"/>
</dbReference>
<organism evidence="2 3">
    <name type="scientific">Streptococcus parauberis</name>
    <dbReference type="NCBI Taxonomy" id="1348"/>
    <lineage>
        <taxon>Bacteria</taxon>
        <taxon>Bacillati</taxon>
        <taxon>Bacillota</taxon>
        <taxon>Bacilli</taxon>
        <taxon>Lactobacillales</taxon>
        <taxon>Streptococcaceae</taxon>
        <taxon>Streptococcus</taxon>
    </lineage>
</organism>
<name>A0A854WQ93_9STRE</name>
<accession>A0A854WQ93</accession>
<reference evidence="1" key="2">
    <citation type="submission" date="2023-03" db="EMBL/GenBank/DDBJ databases">
        <authorList>
            <person name="Shen W."/>
            <person name="Cai J."/>
        </authorList>
    </citation>
    <scope>NUCLEOTIDE SEQUENCE</scope>
    <source>
        <strain evidence="1">P82-2</strain>
    </source>
</reference>
<dbReference type="NCBIfam" id="TIGR03711">
    <property type="entry name" value="acc_sec_asp3"/>
    <property type="match status" value="1"/>
</dbReference>
<reference evidence="2 3" key="1">
    <citation type="submission" date="2016-06" db="EMBL/GenBank/DDBJ databases">
        <authorList>
            <person name="Haines A.N."/>
            <person name="Council K.R."/>
        </authorList>
    </citation>
    <scope>NUCLEOTIDE SEQUENCE [LARGE SCALE GENOMIC DNA]</scope>
    <source>
        <strain evidence="2 3">SP158-29</strain>
    </source>
</reference>
<dbReference type="EMBL" id="JARQAG010000015">
    <property type="protein sequence ID" value="MDT2732329.1"/>
    <property type="molecule type" value="Genomic_DNA"/>
</dbReference>
<dbReference type="RefSeq" id="WP_165848330.1">
    <property type="nucleotide sequence ID" value="NZ_JARQAG010000015.1"/>
</dbReference>
<evidence type="ECO:0000313" key="2">
    <source>
        <dbReference type="EMBL" id="PCH14208.1"/>
    </source>
</evidence>
<sequence length="329" mass="37952">MMPLSIQGHIIPWGQLQSSSYLYGVDIVRLAGNRISYKQDYLPVGTIIHSWNSITTYQGDRDVPRLPRLKQKQDYTLSLQIESETGNAPYLRVSFFNRRKELLDQQIIKGISGQFTYPTGAYSYKIELINVSCQEFIFNNLILLEDKDEVATELPFYSQLMTKDKAGSSELSILFLEIDQGIALNLSDDFLEQFPSILVVANLTTDPEGYFKNDFVDYVKSKVDSLVANHSEQEIKWIGYGDKSNRAAIFFHDYYQKGQLLISDRTNFNENSYLNDNKDLSLYKKFLEKSDKLESIKAYQTKRDSDLPEFLSHLTDKSHALEILIKHEE</sequence>
<proteinExistence type="predicted"/>
<dbReference type="EMBL" id="NSGR01000002">
    <property type="protein sequence ID" value="PCH14208.1"/>
    <property type="molecule type" value="Genomic_DNA"/>
</dbReference>
<evidence type="ECO:0000313" key="1">
    <source>
        <dbReference type="EMBL" id="MDT2732329.1"/>
    </source>
</evidence>
<dbReference type="AlphaFoldDB" id="A0A854WQ93"/>
<dbReference type="Proteomes" id="UP000217465">
    <property type="component" value="Unassembled WGS sequence"/>
</dbReference>